<evidence type="ECO:0000313" key="3">
    <source>
        <dbReference type="Proteomes" id="UP000627934"/>
    </source>
</evidence>
<accession>A0A8H7IRA6</accession>
<gene>
    <name evidence="2" type="ORF">BFW01_g221</name>
</gene>
<dbReference type="Pfam" id="PF13921">
    <property type="entry name" value="Myb_DNA-bind_6"/>
    <property type="match status" value="1"/>
</dbReference>
<feature type="region of interest" description="Disordered" evidence="1">
    <location>
        <begin position="63"/>
        <end position="166"/>
    </location>
</feature>
<feature type="compositionally biased region" description="Low complexity" evidence="1">
    <location>
        <begin position="123"/>
        <end position="151"/>
    </location>
</feature>
<evidence type="ECO:0000313" key="2">
    <source>
        <dbReference type="EMBL" id="KAF9630040.1"/>
    </source>
</evidence>
<dbReference type="Proteomes" id="UP000627934">
    <property type="component" value="Unassembled WGS sequence"/>
</dbReference>
<proteinExistence type="predicted"/>
<sequence>MSSSTVNQSVLDDARIIALKEGTSLTWAEIARHFPNKTRGSIQVRYCRSLKADTAARRAALAANAAGATTTTISGQTARNKKTAAAATATAEESGPSAPAASAPSATTAPATGPVQRARRPAARAPASQPRATRSSRRTQPTRSANAQSGPSAPPAGPSAREQRAARRNAIKPGQVAREAGGIRVPAGNLQTTRFLSTAHFSAYDGYAVGGEKWGDARWEGFTGKYLK</sequence>
<reference evidence="2" key="1">
    <citation type="submission" date="2016-08" db="EMBL/GenBank/DDBJ databases">
        <authorList>
            <person name="Yan J."/>
        </authorList>
    </citation>
    <scope>NUCLEOTIDE SEQUENCE</scope>
    <source>
        <strain evidence="2">CSS-01s</strain>
    </source>
</reference>
<protein>
    <submittedName>
        <fullName evidence="2">Myb dna-binding domain-containing protein</fullName>
    </submittedName>
</protein>
<reference evidence="2" key="2">
    <citation type="journal article" date="2018" name="DNA Res.">
        <title>Comparative genome and transcriptome analyses reveal adaptations to opportunistic infections in woody plant degrading pathogens of Botryosphaeriaceae.</title>
        <authorList>
            <person name="Yan J.Y."/>
            <person name="Zhao W.S."/>
            <person name="Chen Z."/>
            <person name="Xing Q.K."/>
            <person name="Zhang W."/>
            <person name="Chethana K.W.T."/>
            <person name="Xue M.F."/>
            <person name="Xu J.P."/>
            <person name="Phillips A.J.L."/>
            <person name="Wang Y."/>
            <person name="Liu J.H."/>
            <person name="Liu M."/>
            <person name="Zhou Y."/>
            <person name="Jayawardena R.S."/>
            <person name="Manawasinghe I.S."/>
            <person name="Huang J.B."/>
            <person name="Qiao G.H."/>
            <person name="Fu C.Y."/>
            <person name="Guo F.F."/>
            <person name="Dissanayake A.J."/>
            <person name="Peng Y.L."/>
            <person name="Hyde K.D."/>
            <person name="Li X.H."/>
        </authorList>
    </citation>
    <scope>NUCLEOTIDE SEQUENCE</scope>
    <source>
        <strain evidence="2">CSS-01s</strain>
    </source>
</reference>
<dbReference type="EMBL" id="MDYX01000037">
    <property type="protein sequence ID" value="KAF9630040.1"/>
    <property type="molecule type" value="Genomic_DNA"/>
</dbReference>
<dbReference type="SUPFAM" id="SSF46689">
    <property type="entry name" value="Homeodomain-like"/>
    <property type="match status" value="1"/>
</dbReference>
<dbReference type="AlphaFoldDB" id="A0A8H7IRA6"/>
<comment type="caution">
    <text evidence="2">The sequence shown here is derived from an EMBL/GenBank/DDBJ whole genome shotgun (WGS) entry which is preliminary data.</text>
</comment>
<feature type="compositionally biased region" description="Low complexity" evidence="1">
    <location>
        <begin position="63"/>
        <end position="116"/>
    </location>
</feature>
<name>A0A8H7IRA6_9PEZI</name>
<keyword evidence="2" id="KW-0238">DNA-binding</keyword>
<dbReference type="InterPro" id="IPR009057">
    <property type="entry name" value="Homeodomain-like_sf"/>
</dbReference>
<organism evidence="2 3">
    <name type="scientific">Lasiodiplodia theobromae</name>
    <dbReference type="NCBI Taxonomy" id="45133"/>
    <lineage>
        <taxon>Eukaryota</taxon>
        <taxon>Fungi</taxon>
        <taxon>Dikarya</taxon>
        <taxon>Ascomycota</taxon>
        <taxon>Pezizomycotina</taxon>
        <taxon>Dothideomycetes</taxon>
        <taxon>Dothideomycetes incertae sedis</taxon>
        <taxon>Botryosphaeriales</taxon>
        <taxon>Botryosphaeriaceae</taxon>
        <taxon>Lasiodiplodia</taxon>
    </lineage>
</organism>
<dbReference type="GO" id="GO:0003677">
    <property type="term" value="F:DNA binding"/>
    <property type="evidence" value="ECO:0007669"/>
    <property type="project" value="UniProtKB-KW"/>
</dbReference>
<evidence type="ECO:0000256" key="1">
    <source>
        <dbReference type="SAM" id="MobiDB-lite"/>
    </source>
</evidence>